<dbReference type="GO" id="GO:0005525">
    <property type="term" value="F:GTP binding"/>
    <property type="evidence" value="ECO:0007669"/>
    <property type="project" value="InterPro"/>
</dbReference>
<feature type="non-terminal residue" evidence="3">
    <location>
        <position position="1487"/>
    </location>
</feature>
<proteinExistence type="inferred from homology"/>
<dbReference type="InterPro" id="IPR027417">
    <property type="entry name" value="P-loop_NTPase"/>
</dbReference>
<evidence type="ECO:0000259" key="2">
    <source>
        <dbReference type="PROSITE" id="PS51717"/>
    </source>
</evidence>
<dbReference type="PANTHER" id="PTHR14819">
    <property type="entry name" value="GTP-BINDING"/>
    <property type="match status" value="1"/>
</dbReference>
<dbReference type="EMBL" id="CAJVPZ010004481">
    <property type="protein sequence ID" value="CAG8546877.1"/>
    <property type="molecule type" value="Genomic_DNA"/>
</dbReference>
<sequence>DELSLVEPNDYVKLGVIIPNPRLTDIEKNGSIAELLPYIRQKVKILLTSAECTVVQDIFQTLSQFPITFPLITPKLNEEKEFNVMLPLYTGPVIKWESSPGTIIENRLFSDPFKLIVAIRIGKHSPGKSTILNRLMTSDYIFSSKCDPGAKFGVPYMVSGSVEFTWLTQETCKMDLWNEVFKDYYQKEEKEIVLLANLHGHALDYQDQILFLNQLSSSFIIFIMPDYTKDQINNLEALIGSKKNIYVCVNHKIKKGIEERDCIIINTERLIEDRTLGRVRKMFKKAINLNFDSVSFNIDELELGKSLKMVEGIEYPESQELINFVKTKTCQYTKLNIMQLQKTNENRSHTWQNNDELNELVRLYTNILTLPLDKRRRALAHIEREISRISIEESSKSRNKAISKRIELSQSGLVDKDKESEMIQNEIRSLWEEVDNKSLGLEHFYRVLGQLYKIRISDLNDINFLKLPELYAELLIGGHTIELLNGDAGTIPEAWFSAICNHVCKRFNNLRVYVISIIGLQSSGKSTLLNALFGCRFSVSVGRCTKGLFMRLLFLEEDLCNQLGVDAFIVIDTEGLGSLEKIESEKNDRILVTFAMGISNLTIINVLGESMRDLTEMLQIAIVTMARLEKAEIAPDIKMVQHISERNKAKLSEPEENFRTALQEALRITKEQDMEMGIFNAKCLKILDKRIKDGKFLKQFRPFKNGSTVHAPPSEQYHEDVVDLYNSILDDCKNLQRKFKFNEWYTIMQSYWGAVSHEDFAVRFKNIKEIYKFIERGKYIDEVKEAISKAFLKHEEQIMQDIRANLQGCSCDDKSNENSDLRSQLLQMIEKELENIIFYKIQRANDCEECKKANNEINKFDQYLKEENNPKLFTECKQTIDNYIELNRRSASSKLVHIVEAGFLQKGYSSQFLNTINKALEDIRNASNRKLSDDEIEPKIAETWDLLRNNTLSAYPVKSVENLIYLEVKSIYSSWWNSPIESEYKNGTLPDLHGNLVKLVLQKQDIDTIEERLDNLTDLILKGKSQHFYNGIVNDLKNKTEETLSDFATRTIPIFKRNAHIYSLLKFKQRLTEYQKKWDEEHHPLYILDQKKEEYFNIIRVRLQHESTLISEAYIVADYLLRVIHKKAMKAGNHALKDAVNKIPWMTSTETVRLKYFEELSIEVQNANKEIALNHFKNPKYHIENWFKFTVDNAVEENPVQKYNDAYSKEIKRVYHDICNCNDYKEIELFVNNYMTQVDKIDYKCNLGDSIILKDFKTFSDIIIKEINDKIKEIGDNMDNCYSNQKNKEPFQKLSEDKSIMKMLGCTESCYWCGALCWGSLGHHENSDDSKIHHASHQPRGFRGTKDQGTGELIPMACHQIIDEDVLMKYDVWYYGKKEPTRWNTAKDKDFSNWKFKPHYKKLFNDLMCWFFEKLNEDLANYYVCEPVSRNSLKRNGCLNLNYDDIISELREKLYPTLNITEYNNFRALRNIIQSFIVSVFRKRLDY</sequence>
<dbReference type="OrthoDB" id="1597724at2759"/>
<dbReference type="InterPro" id="IPR052986">
    <property type="entry name" value="VLIG_GTPase"/>
</dbReference>
<comment type="similarity">
    <text evidence="1">Belongs to the TRAFAC class dynamin-like GTPase superfamily. Very large inducible GTPase (VLIG) family.</text>
</comment>
<dbReference type="Pfam" id="PF25683">
    <property type="entry name" value="URGCP_GTPase"/>
    <property type="match status" value="1"/>
</dbReference>
<comment type="caution">
    <text evidence="3">The sequence shown here is derived from an EMBL/GenBank/DDBJ whole genome shotgun (WGS) entry which is preliminary data.</text>
</comment>
<dbReference type="PROSITE" id="PS51717">
    <property type="entry name" value="G_VLIG"/>
    <property type="match status" value="1"/>
</dbReference>
<dbReference type="InterPro" id="IPR057365">
    <property type="entry name" value="URGCP"/>
</dbReference>
<dbReference type="InterPro" id="IPR030383">
    <property type="entry name" value="G_VLIG_dom"/>
</dbReference>
<organism evidence="3 4">
    <name type="scientific">Racocetra fulgida</name>
    <dbReference type="NCBI Taxonomy" id="60492"/>
    <lineage>
        <taxon>Eukaryota</taxon>
        <taxon>Fungi</taxon>
        <taxon>Fungi incertae sedis</taxon>
        <taxon>Mucoromycota</taxon>
        <taxon>Glomeromycotina</taxon>
        <taxon>Glomeromycetes</taxon>
        <taxon>Diversisporales</taxon>
        <taxon>Gigasporaceae</taxon>
        <taxon>Racocetra</taxon>
    </lineage>
</organism>
<dbReference type="Proteomes" id="UP000789396">
    <property type="component" value="Unassembled WGS sequence"/>
</dbReference>
<dbReference type="Gene3D" id="3.40.50.300">
    <property type="entry name" value="P-loop containing nucleotide triphosphate hydrolases"/>
    <property type="match status" value="1"/>
</dbReference>
<dbReference type="SUPFAM" id="SSF52540">
    <property type="entry name" value="P-loop containing nucleoside triphosphate hydrolases"/>
    <property type="match status" value="1"/>
</dbReference>
<feature type="domain" description="VLIG-type G" evidence="2">
    <location>
        <begin position="509"/>
        <end position="749"/>
    </location>
</feature>
<dbReference type="PANTHER" id="PTHR14819:SF25">
    <property type="entry name" value="CHROMOSOME UNDETERMINED SCAFFOLD_52, WHOLE GENOME SHOTGUN SEQUENCE"/>
    <property type="match status" value="1"/>
</dbReference>
<protein>
    <submittedName>
        <fullName evidence="3">13244_t:CDS:1</fullName>
    </submittedName>
</protein>
<evidence type="ECO:0000256" key="1">
    <source>
        <dbReference type="ARBA" id="ARBA00006828"/>
    </source>
</evidence>
<accession>A0A9N9AYN2</accession>
<dbReference type="Pfam" id="PF25496">
    <property type="entry name" value="URGCP"/>
    <property type="match status" value="1"/>
</dbReference>
<evidence type="ECO:0000313" key="3">
    <source>
        <dbReference type="EMBL" id="CAG8546877.1"/>
    </source>
</evidence>
<keyword evidence="4" id="KW-1185">Reference proteome</keyword>
<dbReference type="GO" id="GO:0003924">
    <property type="term" value="F:GTPase activity"/>
    <property type="evidence" value="ECO:0007669"/>
    <property type="project" value="InterPro"/>
</dbReference>
<reference evidence="3" key="1">
    <citation type="submission" date="2021-06" db="EMBL/GenBank/DDBJ databases">
        <authorList>
            <person name="Kallberg Y."/>
            <person name="Tangrot J."/>
            <person name="Rosling A."/>
        </authorList>
    </citation>
    <scope>NUCLEOTIDE SEQUENCE</scope>
    <source>
        <strain evidence="3">IN212</strain>
    </source>
</reference>
<name>A0A9N9AYN2_9GLOM</name>
<gene>
    <name evidence="3" type="ORF">RFULGI_LOCUS4473</name>
</gene>
<evidence type="ECO:0000313" key="4">
    <source>
        <dbReference type="Proteomes" id="UP000789396"/>
    </source>
</evidence>